<dbReference type="GO" id="GO:0005737">
    <property type="term" value="C:cytoplasm"/>
    <property type="evidence" value="ECO:0007669"/>
    <property type="project" value="TreeGrafter"/>
</dbReference>
<accession>K4FT76</accession>
<dbReference type="SUPFAM" id="SSF47473">
    <property type="entry name" value="EF-hand"/>
    <property type="match status" value="1"/>
</dbReference>
<reference evidence="8" key="4">
    <citation type="journal article" date="2014" name="Nature">
        <title>Elephant shark genome provides unique insights into gnathostome evolution.</title>
        <authorList>
            <consortium name="International Elephant Shark Genome Sequencing Consortium"/>
            <person name="Venkatesh B."/>
            <person name="Lee A.P."/>
            <person name="Ravi V."/>
            <person name="Maurya A.K."/>
            <person name="Lian M.M."/>
            <person name="Swann J.B."/>
            <person name="Ohta Y."/>
            <person name="Flajnik M.F."/>
            <person name="Sutoh Y."/>
            <person name="Kasahara M."/>
            <person name="Hoon S."/>
            <person name="Gangu V."/>
            <person name="Roy S.W."/>
            <person name="Irimia M."/>
            <person name="Korzh V."/>
            <person name="Kondrychyn I."/>
            <person name="Lim Z.W."/>
            <person name="Tay B.H."/>
            <person name="Tohari S."/>
            <person name="Kong K.W."/>
            <person name="Ho S."/>
            <person name="Lorente-Galdos B."/>
            <person name="Quilez J."/>
            <person name="Marques-Bonet T."/>
            <person name="Raney B.J."/>
            <person name="Ingham P.W."/>
            <person name="Tay A."/>
            <person name="Hillier L.W."/>
            <person name="Minx P."/>
            <person name="Boehm T."/>
            <person name="Wilson R.K."/>
            <person name="Brenner S."/>
            <person name="Warren W.C."/>
        </authorList>
    </citation>
    <scope>NUCLEOTIDE SEQUENCE [LARGE SCALE GENOMIC DNA]</scope>
</reference>
<comment type="similarity">
    <text evidence="1">Belongs to the S-100 family.</text>
</comment>
<dbReference type="OrthoDB" id="9903855at2759"/>
<dbReference type="PANTHER" id="PTHR11639:SF134">
    <property type="entry name" value="PROTEIN S100-A1-RELATED"/>
    <property type="match status" value="1"/>
</dbReference>
<gene>
    <name evidence="7" type="primary">s100b</name>
</gene>
<evidence type="ECO:0000256" key="2">
    <source>
        <dbReference type="ARBA" id="ARBA00022723"/>
    </source>
</evidence>
<dbReference type="RefSeq" id="XP_007909271.2">
    <property type="nucleotide sequence ID" value="XM_007911080.2"/>
</dbReference>
<dbReference type="InterPro" id="IPR011992">
    <property type="entry name" value="EF-hand-dom_pair"/>
</dbReference>
<evidence type="ECO:0000313" key="8">
    <source>
        <dbReference type="Proteomes" id="UP000314986"/>
    </source>
</evidence>
<evidence type="ECO:0000313" key="6">
    <source>
        <dbReference type="EMBL" id="AFK10950.1"/>
    </source>
</evidence>
<keyword evidence="3" id="KW-0677">Repeat</keyword>
<dbReference type="KEGG" id="cmk:103190340"/>
<keyword evidence="8" id="KW-1185">Reference proteome</keyword>
<evidence type="ECO:0000259" key="5">
    <source>
        <dbReference type="SMART" id="SM01394"/>
    </source>
</evidence>
<dbReference type="GeneID" id="103190340"/>
<keyword evidence="4" id="KW-0106">Calcium</keyword>
<dbReference type="GO" id="GO:0005634">
    <property type="term" value="C:nucleus"/>
    <property type="evidence" value="ECO:0007669"/>
    <property type="project" value="TreeGrafter"/>
</dbReference>
<dbReference type="GO" id="GO:0050786">
    <property type="term" value="F:RAGE receptor binding"/>
    <property type="evidence" value="ECO:0007669"/>
    <property type="project" value="TreeGrafter"/>
</dbReference>
<protein>
    <submittedName>
        <fullName evidence="6">Calcium-binding protein</fullName>
    </submittedName>
    <submittedName>
        <fullName evidence="7">Protein S100-B-like</fullName>
    </submittedName>
</protein>
<feature type="domain" description="S100/CaBP-9k-type calcium binding subdomain" evidence="5">
    <location>
        <begin position="4"/>
        <end position="46"/>
    </location>
</feature>
<dbReference type="GO" id="GO:0043123">
    <property type="term" value="P:positive regulation of canonical NF-kappaB signal transduction"/>
    <property type="evidence" value="ECO:0007669"/>
    <property type="project" value="TreeGrafter"/>
</dbReference>
<dbReference type="Pfam" id="PF01023">
    <property type="entry name" value="S_100"/>
    <property type="match status" value="1"/>
</dbReference>
<dbReference type="RefSeq" id="XP_007909272.1">
    <property type="nucleotide sequence ID" value="XM_007911081.2"/>
</dbReference>
<dbReference type="PROSITE" id="PS00303">
    <property type="entry name" value="S100_CABP"/>
    <property type="match status" value="1"/>
</dbReference>
<dbReference type="InterPro" id="IPR001751">
    <property type="entry name" value="S100/CaBP7/8-like_CS"/>
</dbReference>
<dbReference type="GO" id="GO:0008284">
    <property type="term" value="P:positive regulation of cell population proliferation"/>
    <property type="evidence" value="ECO:0007669"/>
    <property type="project" value="TreeGrafter"/>
</dbReference>
<dbReference type="GO" id="GO:0005509">
    <property type="term" value="F:calcium ion binding"/>
    <property type="evidence" value="ECO:0007669"/>
    <property type="project" value="TreeGrafter"/>
</dbReference>
<dbReference type="Proteomes" id="UP000314986">
    <property type="component" value="Unassembled WGS sequence"/>
</dbReference>
<reference evidence="6" key="3">
    <citation type="journal article" date="2012" name="PLoS ONE">
        <title>Sequencing and Analysis of Full-Length cDNAs, 5'-ESTs and 3'-ESTs from a Cartilaginous Fish, the Elephant Shark (Callorhinchus milii).</title>
        <authorList>
            <person name="Tan Y.Y."/>
            <person name="Kodzius R."/>
            <person name="Tay B.H."/>
            <person name="Tay A."/>
            <person name="Brenner S."/>
            <person name="Venkatesh B."/>
        </authorList>
    </citation>
    <scope>NUCLEOTIDE SEQUENCE</scope>
    <source>
        <tissue evidence="6">Intestine</tissue>
    </source>
</reference>
<name>K4FT76_CALMI</name>
<dbReference type="FunFam" id="1.10.238.10:FF:000044">
    <property type="entry name" value="Protein S100"/>
    <property type="match status" value="1"/>
</dbReference>
<evidence type="ECO:0000256" key="4">
    <source>
        <dbReference type="ARBA" id="ARBA00022837"/>
    </source>
</evidence>
<evidence type="ECO:0000313" key="7">
    <source>
        <dbReference type="Ensembl" id="ENSCMIP00000025021.1"/>
    </source>
</evidence>
<organism evidence="6">
    <name type="scientific">Callorhinchus milii</name>
    <name type="common">Ghost shark</name>
    <dbReference type="NCBI Taxonomy" id="7868"/>
    <lineage>
        <taxon>Eukaryota</taxon>
        <taxon>Metazoa</taxon>
        <taxon>Chordata</taxon>
        <taxon>Craniata</taxon>
        <taxon>Vertebrata</taxon>
        <taxon>Chondrichthyes</taxon>
        <taxon>Holocephali</taxon>
        <taxon>Chimaeriformes</taxon>
        <taxon>Callorhinchidae</taxon>
        <taxon>Callorhinchus</taxon>
    </lineage>
</organism>
<evidence type="ECO:0000256" key="3">
    <source>
        <dbReference type="ARBA" id="ARBA00022737"/>
    </source>
</evidence>
<dbReference type="SMART" id="SM01394">
    <property type="entry name" value="S_100"/>
    <property type="match status" value="1"/>
</dbReference>
<reference evidence="7" key="5">
    <citation type="submission" date="2025-05" db="UniProtKB">
        <authorList>
            <consortium name="Ensembl"/>
        </authorList>
    </citation>
    <scope>IDENTIFICATION</scope>
</reference>
<dbReference type="Ensembl" id="ENSCMIT00000025433.1">
    <property type="protein sequence ID" value="ENSCMIP00000025021.1"/>
    <property type="gene ID" value="ENSCMIG00000011024.1"/>
</dbReference>
<sequence length="94" mass="10715">MSELENAMVAIIETFHKYSGREGDKLKLKKAELKELINNELVNFIGDIKDQETLDKLMEGLDADGDTECDFQEFVVFIAMVAAACHEFFVHEDE</sequence>
<dbReference type="EMBL" id="JX052722">
    <property type="protein sequence ID" value="AFK10950.1"/>
    <property type="molecule type" value="mRNA"/>
</dbReference>
<reference evidence="8" key="2">
    <citation type="journal article" date="2007" name="PLoS Biol.">
        <title>Survey sequencing and comparative analysis of the elephant shark (Callorhinchus milii) genome.</title>
        <authorList>
            <person name="Venkatesh B."/>
            <person name="Kirkness E.F."/>
            <person name="Loh Y.H."/>
            <person name="Halpern A.L."/>
            <person name="Lee A.P."/>
            <person name="Johnson J."/>
            <person name="Dandona N."/>
            <person name="Viswanathan L.D."/>
            <person name="Tay A."/>
            <person name="Venter J.C."/>
            <person name="Strausberg R.L."/>
            <person name="Brenner S."/>
        </authorList>
    </citation>
    <scope>NUCLEOTIDE SEQUENCE [LARGE SCALE GENOMIC DNA]</scope>
</reference>
<dbReference type="InterPro" id="IPR013787">
    <property type="entry name" value="S100_Ca-bd_sub"/>
</dbReference>
<dbReference type="PANTHER" id="PTHR11639">
    <property type="entry name" value="S100 CALCIUM-BINDING PROTEIN"/>
    <property type="match status" value="1"/>
</dbReference>
<dbReference type="GO" id="GO:0048306">
    <property type="term" value="F:calcium-dependent protein binding"/>
    <property type="evidence" value="ECO:0007669"/>
    <property type="project" value="TreeGrafter"/>
</dbReference>
<proteinExistence type="evidence at transcript level"/>
<dbReference type="GO" id="GO:0005615">
    <property type="term" value="C:extracellular space"/>
    <property type="evidence" value="ECO:0007669"/>
    <property type="project" value="TreeGrafter"/>
</dbReference>
<keyword evidence="2" id="KW-0479">Metal-binding</keyword>
<dbReference type="OMA" id="MMAIIET"/>
<dbReference type="AlphaFoldDB" id="K4FT76"/>
<dbReference type="Gene3D" id="1.10.238.10">
    <property type="entry name" value="EF-hand"/>
    <property type="match status" value="1"/>
</dbReference>
<evidence type="ECO:0000256" key="1">
    <source>
        <dbReference type="ARBA" id="ARBA00007323"/>
    </source>
</evidence>
<reference evidence="8" key="1">
    <citation type="journal article" date="2006" name="Science">
        <title>Ancient noncoding elements conserved in the human genome.</title>
        <authorList>
            <person name="Venkatesh B."/>
            <person name="Kirkness E.F."/>
            <person name="Loh Y.H."/>
            <person name="Halpern A.L."/>
            <person name="Lee A.P."/>
            <person name="Johnson J."/>
            <person name="Dandona N."/>
            <person name="Viswanathan L.D."/>
            <person name="Tay A."/>
            <person name="Venter J.C."/>
            <person name="Strausberg R.L."/>
            <person name="Brenner S."/>
        </authorList>
    </citation>
    <scope>NUCLEOTIDE SEQUENCE [LARGE SCALE GENOMIC DNA]</scope>
</reference>
<dbReference type="GO" id="GO:0044548">
    <property type="term" value="F:S100 protein binding"/>
    <property type="evidence" value="ECO:0007669"/>
    <property type="project" value="TreeGrafter"/>
</dbReference>